<feature type="transmembrane region" description="Helical" evidence="1">
    <location>
        <begin position="44"/>
        <end position="63"/>
    </location>
</feature>
<dbReference type="Proteomes" id="UP000229504">
    <property type="component" value="Unassembled WGS sequence"/>
</dbReference>
<keyword evidence="1" id="KW-0812">Transmembrane</keyword>
<dbReference type="RefSeq" id="WP_099522139.1">
    <property type="nucleotide sequence ID" value="NZ_NIQU01000001.1"/>
</dbReference>
<evidence type="ECO:0000313" key="3">
    <source>
        <dbReference type="Proteomes" id="UP000229504"/>
    </source>
</evidence>
<protein>
    <submittedName>
        <fullName evidence="2">Uncharacterized protein</fullName>
    </submittedName>
</protein>
<accession>A0A2G5FU52</accession>
<reference evidence="3" key="1">
    <citation type="submission" date="2017-06" db="EMBL/GenBank/DDBJ databases">
        <authorList>
            <person name="Rastogi G."/>
            <person name="Vaishampayan P."/>
            <person name="Seuylemezian A."/>
        </authorList>
    </citation>
    <scope>NUCLEOTIDE SEQUENCE [LARGE SCALE GENOMIC DNA]</scope>
    <source>
        <strain evidence="3">PI11</strain>
    </source>
</reference>
<feature type="transmembrane region" description="Helical" evidence="1">
    <location>
        <begin position="12"/>
        <end position="32"/>
    </location>
</feature>
<evidence type="ECO:0000256" key="1">
    <source>
        <dbReference type="SAM" id="Phobius"/>
    </source>
</evidence>
<organism evidence="2 3">
    <name type="scientific">Pseudomonas sediminis</name>
    <dbReference type="NCBI Taxonomy" id="1691904"/>
    <lineage>
        <taxon>Bacteria</taxon>
        <taxon>Pseudomonadati</taxon>
        <taxon>Pseudomonadota</taxon>
        <taxon>Gammaproteobacteria</taxon>
        <taxon>Pseudomonadales</taxon>
        <taxon>Pseudomonadaceae</taxon>
        <taxon>Pseudomonas</taxon>
    </lineage>
</organism>
<keyword evidence="1" id="KW-0472">Membrane</keyword>
<comment type="caution">
    <text evidence="2">The sequence shown here is derived from an EMBL/GenBank/DDBJ whole genome shotgun (WGS) entry which is preliminary data.</text>
</comment>
<gene>
    <name evidence="2" type="ORF">CDO35_00795</name>
</gene>
<dbReference type="AlphaFoldDB" id="A0A2G5FU52"/>
<evidence type="ECO:0000313" key="2">
    <source>
        <dbReference type="EMBL" id="PIA71561.1"/>
    </source>
</evidence>
<proteinExistence type="predicted"/>
<keyword evidence="1" id="KW-1133">Transmembrane helix</keyword>
<name>A0A2G5FU52_9PSED</name>
<sequence>MKFGTIEPATILSYGVIGLGFLLALLAYFLLLQEQHTKEPRESILAAINRFMIFSLVLAGLGLTSEVVRSFFNQKPTPDPGAVVNFDDYLADLRNSYAHASRPESFKRGTLTVLGQGILRFNLPSGTCKRYLAVAQPPSEIDLSWMSSGPGASAVRVELSGSENFKTGTICTDEKPGSEAEMGLVIKILKGSGEYAIETYFLSQRIYDDSLSQ</sequence>
<dbReference type="EMBL" id="NIQU01000001">
    <property type="protein sequence ID" value="PIA71561.1"/>
    <property type="molecule type" value="Genomic_DNA"/>
</dbReference>